<accession>K7ZXG7</accession>
<protein>
    <submittedName>
        <fullName evidence="1">Uncharacterized protein</fullName>
    </submittedName>
</protein>
<dbReference type="EMBL" id="CAKW01000010">
    <property type="protein sequence ID" value="CCJ70946.1"/>
    <property type="molecule type" value="Genomic_DNA"/>
</dbReference>
<evidence type="ECO:0000313" key="2">
    <source>
        <dbReference type="Proteomes" id="UP000009340"/>
    </source>
</evidence>
<sequence>MITLARPPGLDIKNIDVKLTKPDNALNYFAEKYPLHLAD</sequence>
<name>K7ZXG7_9ENTR</name>
<dbReference type="Proteomes" id="UP000009340">
    <property type="component" value="Unassembled WGS sequence"/>
</dbReference>
<organism evidence="1 2">
    <name type="scientific">Cronobacter condimenti 1330</name>
    <dbReference type="NCBI Taxonomy" id="1073999"/>
    <lineage>
        <taxon>Bacteria</taxon>
        <taxon>Pseudomonadati</taxon>
        <taxon>Pseudomonadota</taxon>
        <taxon>Gammaproteobacteria</taxon>
        <taxon>Enterobacterales</taxon>
        <taxon>Enterobacteriaceae</taxon>
        <taxon>Cronobacter</taxon>
    </lineage>
</organism>
<dbReference type="AlphaFoldDB" id="K7ZXG7"/>
<comment type="caution">
    <text evidence="1">The sequence shown here is derived from an EMBL/GenBank/DDBJ whole genome shotgun (WGS) entry which is preliminary data.</text>
</comment>
<evidence type="ECO:0000313" key="1">
    <source>
        <dbReference type="EMBL" id="CCJ70946.1"/>
    </source>
</evidence>
<reference evidence="1" key="1">
    <citation type="submission" date="2012-07" db="EMBL/GenBank/DDBJ databases">
        <authorList>
            <person name="Cummings C."/>
        </authorList>
    </citation>
    <scope>NUCLEOTIDE SEQUENCE</scope>
    <source>
        <strain evidence="1">1330</strain>
    </source>
</reference>
<proteinExistence type="predicted"/>
<gene>
    <name evidence="1" type="ORF">BN137_281</name>
</gene>